<reference evidence="5" key="1">
    <citation type="journal article" date="2020" name="mSystems">
        <title>Genome- and Community-Level Interaction Insights into Carbon Utilization and Element Cycling Functions of Hydrothermarchaeota in Hydrothermal Sediment.</title>
        <authorList>
            <person name="Zhou Z."/>
            <person name="Liu Y."/>
            <person name="Xu W."/>
            <person name="Pan J."/>
            <person name="Luo Z.H."/>
            <person name="Li M."/>
        </authorList>
    </citation>
    <scope>NUCLEOTIDE SEQUENCE [LARGE SCALE GENOMIC DNA]</scope>
    <source>
        <strain evidence="5">HyVt-345</strain>
    </source>
</reference>
<evidence type="ECO:0000313" key="5">
    <source>
        <dbReference type="EMBL" id="HEA21867.1"/>
    </source>
</evidence>
<evidence type="ECO:0000256" key="3">
    <source>
        <dbReference type="ARBA" id="ARBA00022475"/>
    </source>
</evidence>
<evidence type="ECO:0000256" key="1">
    <source>
        <dbReference type="ARBA" id="ARBA00004236"/>
    </source>
</evidence>
<dbReference type="Gene3D" id="2.120.10.30">
    <property type="entry name" value="TolB, C-terminal domain"/>
    <property type="match status" value="1"/>
</dbReference>
<accession>A0A831QS57</accession>
<name>A0A831QS57_9FLAO</name>
<dbReference type="InterPro" id="IPR011042">
    <property type="entry name" value="6-blade_b-propeller_TolB-like"/>
</dbReference>
<evidence type="ECO:0000256" key="4">
    <source>
        <dbReference type="ARBA" id="ARBA00023136"/>
    </source>
</evidence>
<proteinExistence type="inferred from homology"/>
<sequence length="285" mass="32628">MRKMKIWTLLGIGIGFSLLSLLFTETVPQENQENVLYSVSQHWKLPSELDEISGMAWLDGDRIAAVQDEEGIIYIYNLKNKKIDKEIAFGKPGDYEGITTNKEDAYVLRSDGTIFEISNFEQSTRTVKTFKTPFSDKNNMETIAIDIQANTLLLIPKDRDLESDTYKGIYGFSLRTKKFQNDPLFKIDLGNPVLKKYRENNRYKTFRPSDMAMHPKTNEMYILDGAKPKLLILDTNGTIKKIYRLDKKLFPQPEGITFSPDGRLFISSEAKKNGNGSITELKLKD</sequence>
<comment type="caution">
    <text evidence="5">The sequence shown here is derived from an EMBL/GenBank/DDBJ whole genome shotgun (WGS) entry which is preliminary data.</text>
</comment>
<dbReference type="EMBL" id="DRGL01000048">
    <property type="protein sequence ID" value="HEA21867.1"/>
    <property type="molecule type" value="Genomic_DNA"/>
</dbReference>
<comment type="subcellular location">
    <subcellularLocation>
        <location evidence="1">Cell membrane</location>
    </subcellularLocation>
</comment>
<comment type="similarity">
    <text evidence="2">Belongs to the YjiK family.</text>
</comment>
<dbReference type="AlphaFoldDB" id="A0A831QS57"/>
<protein>
    <recommendedName>
        <fullName evidence="6">SdiA-regulated</fullName>
    </recommendedName>
</protein>
<keyword evidence="4" id="KW-0472">Membrane</keyword>
<gene>
    <name evidence="5" type="ORF">ENH87_13245</name>
</gene>
<organism evidence="5">
    <name type="scientific">Pricia antarctica</name>
    <dbReference type="NCBI Taxonomy" id="641691"/>
    <lineage>
        <taxon>Bacteria</taxon>
        <taxon>Pseudomonadati</taxon>
        <taxon>Bacteroidota</taxon>
        <taxon>Flavobacteriia</taxon>
        <taxon>Flavobacteriales</taxon>
        <taxon>Flavobacteriaceae</taxon>
        <taxon>Pricia</taxon>
    </lineage>
</organism>
<dbReference type="InterPro" id="IPR011044">
    <property type="entry name" value="Quino_amine_DH_bsu"/>
</dbReference>
<dbReference type="InterPro" id="IPR009722">
    <property type="entry name" value="YjiK/CarP"/>
</dbReference>
<keyword evidence="3" id="KW-1003">Cell membrane</keyword>
<dbReference type="Proteomes" id="UP000886191">
    <property type="component" value="Unassembled WGS sequence"/>
</dbReference>
<dbReference type="GO" id="GO:0005886">
    <property type="term" value="C:plasma membrane"/>
    <property type="evidence" value="ECO:0007669"/>
    <property type="project" value="UniProtKB-SubCell"/>
</dbReference>
<evidence type="ECO:0008006" key="6">
    <source>
        <dbReference type="Google" id="ProtNLM"/>
    </source>
</evidence>
<dbReference type="SUPFAM" id="SSF50969">
    <property type="entry name" value="YVTN repeat-like/Quinoprotein amine dehydrogenase"/>
    <property type="match status" value="1"/>
</dbReference>
<evidence type="ECO:0000256" key="2">
    <source>
        <dbReference type="ARBA" id="ARBA00009852"/>
    </source>
</evidence>
<dbReference type="Pfam" id="PF06977">
    <property type="entry name" value="SdiA-regulated"/>
    <property type="match status" value="1"/>
</dbReference>